<accession>A0A6C0AFV9</accession>
<dbReference type="AlphaFoldDB" id="A0A6C0AFV9"/>
<name>A0A6C0AFV9_9ZZZZ</name>
<dbReference type="EMBL" id="MN740601">
    <property type="protein sequence ID" value="QHS78648.1"/>
    <property type="molecule type" value="Genomic_DNA"/>
</dbReference>
<sequence>MIYSLSDFKDIENLKPTISGSIIGNNYHSLYHKVSYNNSESLISFQSPLSNIISFNKNWICFEFSNEEKINLNFYKSFQKLLARIVKKTENKYEKEIIWDLPNNGPIVSLSGNIVKGCLLYDDNKNLLQINEEIKNNVSDFIFTISCVRLISPFDDETRLYGRIMFEILQIRTRPQKIVPLQCFAFKSQPQSKYLDMLKKGVPRPAVEQKMKCDGVDIGTLDGNVSSTHNATIPKCIISASELKNTKLRKTSIVKSSPVKKKGISLGISYEDIHKALKNLRRTNLLTFSNSSS</sequence>
<dbReference type="Pfam" id="PF10152">
    <property type="entry name" value="CCDC53"/>
    <property type="match status" value="1"/>
</dbReference>
<reference evidence="1" key="1">
    <citation type="journal article" date="2020" name="Nature">
        <title>Giant virus diversity and host interactions through global metagenomics.</title>
        <authorList>
            <person name="Schulz F."/>
            <person name="Roux S."/>
            <person name="Paez-Espino D."/>
            <person name="Jungbluth S."/>
            <person name="Walsh D.A."/>
            <person name="Denef V.J."/>
            <person name="McMahon K.D."/>
            <person name="Konstantinidis K.T."/>
            <person name="Eloe-Fadrosh E.A."/>
            <person name="Kyrpides N.C."/>
            <person name="Woyke T."/>
        </authorList>
    </citation>
    <scope>NUCLEOTIDE SEQUENCE</scope>
    <source>
        <strain evidence="1">GVMAG-S-1024976-23</strain>
    </source>
</reference>
<dbReference type="GO" id="GO:0071203">
    <property type="term" value="C:WASH complex"/>
    <property type="evidence" value="ECO:0007669"/>
    <property type="project" value="InterPro"/>
</dbReference>
<dbReference type="InterPro" id="IPR019309">
    <property type="entry name" value="WASHC3"/>
</dbReference>
<protein>
    <submittedName>
        <fullName evidence="1">Uncharacterized protein</fullName>
    </submittedName>
</protein>
<organism evidence="1">
    <name type="scientific">viral metagenome</name>
    <dbReference type="NCBI Taxonomy" id="1070528"/>
    <lineage>
        <taxon>unclassified sequences</taxon>
        <taxon>metagenomes</taxon>
        <taxon>organismal metagenomes</taxon>
    </lineage>
</organism>
<evidence type="ECO:0000313" key="1">
    <source>
        <dbReference type="EMBL" id="QHS78648.1"/>
    </source>
</evidence>
<proteinExistence type="predicted"/>